<feature type="transmembrane region" description="Helical" evidence="9">
    <location>
        <begin position="263"/>
        <end position="285"/>
    </location>
</feature>
<dbReference type="Gene3D" id="1.20.1530.20">
    <property type="match status" value="1"/>
</dbReference>
<feature type="transmembrane region" description="Helical" evidence="9">
    <location>
        <begin position="65"/>
        <end position="87"/>
    </location>
</feature>
<evidence type="ECO:0000256" key="6">
    <source>
        <dbReference type="ARBA" id="ARBA00022989"/>
    </source>
</evidence>
<sequence length="379" mass="42781">MELEWDEVLQPVIIIASALFGLLLGYISSFGDISVHLIEPFLMVLLYFVFLSADGKKLKKAFLNIKFTATAVFFNFIWTPVFAFGLGKLFFYHNIDMQIGLMMLMVTPCTDWYLVLTALAKGNVELGASILPLNLLLQIVLMPVYLLIFYGGRINILAGDVLLDVFIVLVIPFTLSFITKRLENRNDKLKNIVEKIRDFDEKAEIIFLCLAVISMFASESKSLFDNPLMFLRMLVPMILFFIVNFIVVRFIGTKLKFNSYDLIPLNFTTLARNSPLSLAIAVAAFPDRPTISLALVIGPLIELPSLLFIVFIILNINKRKNKAKSSSEDLPAEAEENQREVNIDSSKEEGEENQKPATTDEKVEKENSVSVDISNLKKE</sequence>
<dbReference type="GO" id="GO:0005886">
    <property type="term" value="C:plasma membrane"/>
    <property type="evidence" value="ECO:0007669"/>
    <property type="project" value="UniProtKB-SubCell"/>
</dbReference>
<comment type="caution">
    <text evidence="10">The sequence shown here is derived from an EMBL/GenBank/DDBJ whole genome shotgun (WGS) entry which is preliminary data.</text>
</comment>
<evidence type="ECO:0000256" key="1">
    <source>
        <dbReference type="ARBA" id="ARBA00004651"/>
    </source>
</evidence>
<reference evidence="10 11" key="1">
    <citation type="submission" date="2016-08" db="EMBL/GenBank/DDBJ databases">
        <title>A Parts List for Fungal Cellulosomes Revealed by Comparative Genomics.</title>
        <authorList>
            <consortium name="DOE Joint Genome Institute"/>
            <person name="Haitjema C.H."/>
            <person name="Gilmore S.P."/>
            <person name="Henske J.K."/>
            <person name="Solomon K.V."/>
            <person name="De Groot R."/>
            <person name="Kuo A."/>
            <person name="Mondo S.J."/>
            <person name="Salamov A.A."/>
            <person name="Labutti K."/>
            <person name="Zhao Z."/>
            <person name="Chiniquy J."/>
            <person name="Barry K."/>
            <person name="Brewer H.M."/>
            <person name="Purvine S.O."/>
            <person name="Wright A.T."/>
            <person name="Boxma B."/>
            <person name="Van Alen T."/>
            <person name="Hackstein J.H."/>
            <person name="Baker S.E."/>
            <person name="Grigoriev I.V."/>
            <person name="O'Malley M.A."/>
        </authorList>
    </citation>
    <scope>NUCLEOTIDE SEQUENCE [LARGE SCALE GENOMIC DNA]</scope>
    <source>
        <strain evidence="10 11">G1</strain>
    </source>
</reference>
<feature type="transmembrane region" description="Helical" evidence="9">
    <location>
        <begin position="131"/>
        <end position="150"/>
    </location>
</feature>
<keyword evidence="5 9" id="KW-0812">Transmembrane</keyword>
<protein>
    <submittedName>
        <fullName evidence="10">Bile acid:sodium symporter</fullName>
    </submittedName>
</protein>
<evidence type="ECO:0000256" key="2">
    <source>
        <dbReference type="ARBA" id="ARBA00010110"/>
    </source>
</evidence>
<feature type="region of interest" description="Disordered" evidence="8">
    <location>
        <begin position="324"/>
        <end position="379"/>
    </location>
</feature>
<evidence type="ECO:0000256" key="7">
    <source>
        <dbReference type="ARBA" id="ARBA00023136"/>
    </source>
</evidence>
<keyword evidence="11" id="KW-1185">Reference proteome</keyword>
<evidence type="ECO:0000256" key="5">
    <source>
        <dbReference type="ARBA" id="ARBA00022692"/>
    </source>
</evidence>
<evidence type="ECO:0000313" key="11">
    <source>
        <dbReference type="Proteomes" id="UP000193920"/>
    </source>
</evidence>
<dbReference type="PANTHER" id="PTHR43057">
    <property type="entry name" value="ARSENITE EFFLUX TRANSPORTER"/>
    <property type="match status" value="1"/>
</dbReference>
<dbReference type="GO" id="GO:0015105">
    <property type="term" value="F:arsenite transmembrane transporter activity"/>
    <property type="evidence" value="ECO:0007669"/>
    <property type="project" value="TreeGrafter"/>
</dbReference>
<dbReference type="Pfam" id="PF01758">
    <property type="entry name" value="SBF"/>
    <property type="match status" value="1"/>
</dbReference>
<feature type="compositionally biased region" description="Basic and acidic residues" evidence="8">
    <location>
        <begin position="336"/>
        <end position="367"/>
    </location>
</feature>
<dbReference type="InterPro" id="IPR002657">
    <property type="entry name" value="BilAc:Na_symport/Acr3"/>
</dbReference>
<dbReference type="OrthoDB" id="187348at2759"/>
<feature type="transmembrane region" description="Helical" evidence="9">
    <location>
        <begin position="229"/>
        <end position="251"/>
    </location>
</feature>
<proteinExistence type="inferred from homology"/>
<evidence type="ECO:0000256" key="4">
    <source>
        <dbReference type="ARBA" id="ARBA00022475"/>
    </source>
</evidence>
<keyword evidence="3" id="KW-0813">Transport</keyword>
<dbReference type="Proteomes" id="UP000193920">
    <property type="component" value="Unassembled WGS sequence"/>
</dbReference>
<feature type="transmembrane region" description="Helical" evidence="9">
    <location>
        <begin position="199"/>
        <end position="217"/>
    </location>
</feature>
<evidence type="ECO:0000256" key="9">
    <source>
        <dbReference type="SAM" id="Phobius"/>
    </source>
</evidence>
<comment type="subcellular location">
    <subcellularLocation>
        <location evidence="1">Cell membrane</location>
        <topology evidence="1">Multi-pass membrane protein</topology>
    </subcellularLocation>
</comment>
<dbReference type="EMBL" id="MCOG01000104">
    <property type="protein sequence ID" value="ORY47547.1"/>
    <property type="molecule type" value="Genomic_DNA"/>
</dbReference>
<dbReference type="InterPro" id="IPR004706">
    <property type="entry name" value="Arsenical-R_Acr3"/>
</dbReference>
<keyword evidence="6 9" id="KW-1133">Transmembrane helix</keyword>
<dbReference type="AlphaFoldDB" id="A0A1Y2CKQ7"/>
<keyword evidence="7 9" id="KW-0472">Membrane</keyword>
<name>A0A1Y2CKQ7_9FUNG</name>
<organism evidence="10 11">
    <name type="scientific">Neocallimastix californiae</name>
    <dbReference type="NCBI Taxonomy" id="1754190"/>
    <lineage>
        <taxon>Eukaryota</taxon>
        <taxon>Fungi</taxon>
        <taxon>Fungi incertae sedis</taxon>
        <taxon>Chytridiomycota</taxon>
        <taxon>Chytridiomycota incertae sedis</taxon>
        <taxon>Neocallimastigomycetes</taxon>
        <taxon>Neocallimastigales</taxon>
        <taxon>Neocallimastigaceae</taxon>
        <taxon>Neocallimastix</taxon>
    </lineage>
</organism>
<accession>A0A1Y2CKQ7</accession>
<evidence type="ECO:0000256" key="3">
    <source>
        <dbReference type="ARBA" id="ARBA00022448"/>
    </source>
</evidence>
<dbReference type="PANTHER" id="PTHR43057:SF1">
    <property type="entry name" value="ARSENICAL-RESISTANCE PROTEIN 3"/>
    <property type="match status" value="1"/>
</dbReference>
<dbReference type="GO" id="GO:0015297">
    <property type="term" value="F:antiporter activity"/>
    <property type="evidence" value="ECO:0007669"/>
    <property type="project" value="InterPro"/>
</dbReference>
<dbReference type="InterPro" id="IPR038770">
    <property type="entry name" value="Na+/solute_symporter_sf"/>
</dbReference>
<gene>
    <name evidence="10" type="ORF">LY90DRAFT_509041</name>
</gene>
<evidence type="ECO:0000256" key="8">
    <source>
        <dbReference type="SAM" id="MobiDB-lite"/>
    </source>
</evidence>
<dbReference type="GO" id="GO:0015104">
    <property type="term" value="F:antimonite transmembrane transporter activity"/>
    <property type="evidence" value="ECO:0007669"/>
    <property type="project" value="TreeGrafter"/>
</dbReference>
<feature type="transmembrane region" description="Helical" evidence="9">
    <location>
        <begin position="7"/>
        <end position="27"/>
    </location>
</feature>
<feature type="transmembrane region" description="Helical" evidence="9">
    <location>
        <begin position="156"/>
        <end position="178"/>
    </location>
</feature>
<comment type="similarity">
    <text evidence="2">Belongs to the arsenical resistance-3 (ACR3) (TC 2.A.59) family.</text>
</comment>
<feature type="transmembrane region" description="Helical" evidence="9">
    <location>
        <begin position="33"/>
        <end position="53"/>
    </location>
</feature>
<feature type="transmembrane region" description="Helical" evidence="9">
    <location>
        <begin position="99"/>
        <end position="119"/>
    </location>
</feature>
<evidence type="ECO:0000313" key="10">
    <source>
        <dbReference type="EMBL" id="ORY47547.1"/>
    </source>
</evidence>
<feature type="transmembrane region" description="Helical" evidence="9">
    <location>
        <begin position="291"/>
        <end position="314"/>
    </location>
</feature>
<keyword evidence="4" id="KW-1003">Cell membrane</keyword>